<sequence length="64" mass="7504">MGRNAIHKNRDKNKQKLPQVPDQYKREADGVYEEYSAELADQDDREAQARMQAADKRAKKRQSK</sequence>
<gene>
    <name evidence="3" type="ORF">CHCC16736_0162</name>
    <name evidence="2" type="ORF">I6G80_22650</name>
</gene>
<evidence type="ECO:0000256" key="1">
    <source>
        <dbReference type="SAM" id="MobiDB-lite"/>
    </source>
</evidence>
<reference evidence="2 5" key="2">
    <citation type="submission" date="2020-12" db="EMBL/GenBank/DDBJ databases">
        <title>FDA dAtabase for Regulatory Grade micrObial Sequences (FDA-ARGOS): Supporting development and validation of Infectious Disease Dx tests.</title>
        <authorList>
            <person name="Nelson B."/>
            <person name="Plummer A."/>
            <person name="Tallon L."/>
            <person name="Sadzewicz L."/>
            <person name="Zhao X."/>
            <person name="Boylan J."/>
            <person name="Ott S."/>
            <person name="Bowen H."/>
            <person name="Vavikolanu K."/>
            <person name="Mehta A."/>
            <person name="Aluvathingal J."/>
            <person name="Nadendla S."/>
            <person name="Myers T."/>
            <person name="Yan Y."/>
            <person name="Sichtig H."/>
        </authorList>
    </citation>
    <scope>NUCLEOTIDE SEQUENCE [LARGE SCALE GENOMIC DNA]</scope>
    <source>
        <strain evidence="2 5">FDAARGOS_923</strain>
    </source>
</reference>
<dbReference type="Proteomes" id="UP000435910">
    <property type="component" value="Unassembled WGS sequence"/>
</dbReference>
<name>A0A1Y0YHW3_BACLI</name>
<reference evidence="3 4" key="1">
    <citation type="submission" date="2019-06" db="EMBL/GenBank/DDBJ databases">
        <title>Genome sequence analysis of &gt;100 Bacillus licheniformis strains suggests intrinsic resistance to this species.</title>
        <authorList>
            <person name="Wels M."/>
            <person name="Siezen R.J."/>
            <person name="Johansen E."/>
            <person name="Stuer-Lauridsen B."/>
            <person name="Bjerre K."/>
            <person name="Nielsen B.K.K."/>
        </authorList>
    </citation>
    <scope>NUCLEOTIDE SEQUENCE [LARGE SCALE GENOMIC DNA]</scope>
    <source>
        <strain evidence="3 4">BAC-16736</strain>
    </source>
</reference>
<feature type="compositionally biased region" description="Acidic residues" evidence="1">
    <location>
        <begin position="30"/>
        <end position="44"/>
    </location>
</feature>
<feature type="compositionally biased region" description="Basic and acidic residues" evidence="1">
    <location>
        <begin position="45"/>
        <end position="56"/>
    </location>
</feature>
<dbReference type="GeneID" id="92862546"/>
<evidence type="ECO:0000313" key="4">
    <source>
        <dbReference type="Proteomes" id="UP000435910"/>
    </source>
</evidence>
<evidence type="ECO:0000313" key="3">
    <source>
        <dbReference type="EMBL" id="TWL29568.1"/>
    </source>
</evidence>
<dbReference type="Pfam" id="PF14151">
    <property type="entry name" value="YfhD"/>
    <property type="match status" value="1"/>
</dbReference>
<evidence type="ECO:0000313" key="5">
    <source>
        <dbReference type="Proteomes" id="UP000595038"/>
    </source>
</evidence>
<dbReference type="AlphaFoldDB" id="A0A1Y0YHW3"/>
<evidence type="ECO:0000313" key="2">
    <source>
        <dbReference type="EMBL" id="QPR72551.1"/>
    </source>
</evidence>
<organism evidence="3 4">
    <name type="scientific">Bacillus licheniformis</name>
    <dbReference type="NCBI Taxonomy" id="1402"/>
    <lineage>
        <taxon>Bacteria</taxon>
        <taxon>Bacillati</taxon>
        <taxon>Bacillota</taxon>
        <taxon>Bacilli</taxon>
        <taxon>Bacillales</taxon>
        <taxon>Bacillaceae</taxon>
        <taxon>Bacillus</taxon>
    </lineage>
</organism>
<dbReference type="RefSeq" id="WP_003179908.1">
    <property type="nucleotide sequence ID" value="NZ_BEXU01000020.1"/>
</dbReference>
<proteinExistence type="predicted"/>
<feature type="compositionally biased region" description="Basic residues" evidence="1">
    <location>
        <begin position="1"/>
        <end position="15"/>
    </location>
</feature>
<dbReference type="EMBL" id="NILC01000019">
    <property type="protein sequence ID" value="TWL29568.1"/>
    <property type="molecule type" value="Genomic_DNA"/>
</dbReference>
<protein>
    <submittedName>
        <fullName evidence="2">YfhD family protein</fullName>
    </submittedName>
</protein>
<dbReference type="InterPro" id="IPR025435">
    <property type="entry name" value="YfhD-like"/>
</dbReference>
<dbReference type="OMA" id="GRNHTHK"/>
<dbReference type="Proteomes" id="UP000595038">
    <property type="component" value="Chromosome"/>
</dbReference>
<dbReference type="EMBL" id="CP065647">
    <property type="protein sequence ID" value="QPR72551.1"/>
    <property type="molecule type" value="Genomic_DNA"/>
</dbReference>
<feature type="region of interest" description="Disordered" evidence="1">
    <location>
        <begin position="1"/>
        <end position="64"/>
    </location>
</feature>
<accession>A0A1Y0YHW3</accession>